<dbReference type="Proteomes" id="UP001177021">
    <property type="component" value="Unassembled WGS sequence"/>
</dbReference>
<keyword evidence="2" id="KW-1185">Reference proteome</keyword>
<name>A0ACB0IV52_TRIPR</name>
<evidence type="ECO:0000313" key="1">
    <source>
        <dbReference type="EMBL" id="CAJ2635773.1"/>
    </source>
</evidence>
<protein>
    <submittedName>
        <fullName evidence="1">Uncharacterized protein</fullName>
    </submittedName>
</protein>
<sequence length="556" mass="62149">MWETLGGGLRMLVGCDLHGWCFQERWFCRLWRTVGVLHGDNGEWIYGFTKGLGACSAYVAELWRVLEGLKMPRLPRLDLLVQICHSYREANGSADVLVNMACDSGFALILYEHCPAHISSIFLVACIGVSTLRVVMRGVGPYCGVAFADDTLLMGAKSLANVRALRALLVLFETMSGLKVKFNKSMLVGVNIPESWLGEAASALCCKVGKIPFLYLGLPIGGDPRRLGFWKPVLDRLKNRLTGWKSRFLSFGGRLVLIKSVLTSLPVYALSFFKAPLETKLCTVAEMFSLGWGMDGAAWVWRRQLRVWEEDMLRECQLLLSTISLQAQDSDRWRWQPDPDTGYTVRGVYQLLTTRDSVTMDDAGHLIWHPQVPLKVSIFAWRLLRDRLPTKSNLVTRGILSSSAQVCVAGCGEAESTHHLFISCSFFGSLWALVCTWIDISLTDSSTVRDHFVHFTSSLGGSRTRRSFMQLIWLVSVWIIWTERNHRCFRGSTSTSLQLLNKIKLFSYSVDGEKVLWISMASSGGSFGANSYVLESSSVEENELVAPVGFSLLVHA</sequence>
<accession>A0ACB0IV52</accession>
<evidence type="ECO:0000313" key="2">
    <source>
        <dbReference type="Proteomes" id="UP001177021"/>
    </source>
</evidence>
<gene>
    <name evidence="1" type="ORF">MILVUS5_LOCUS6387</name>
</gene>
<comment type="caution">
    <text evidence="1">The sequence shown here is derived from an EMBL/GenBank/DDBJ whole genome shotgun (WGS) entry which is preliminary data.</text>
</comment>
<organism evidence="1 2">
    <name type="scientific">Trifolium pratense</name>
    <name type="common">Red clover</name>
    <dbReference type="NCBI Taxonomy" id="57577"/>
    <lineage>
        <taxon>Eukaryota</taxon>
        <taxon>Viridiplantae</taxon>
        <taxon>Streptophyta</taxon>
        <taxon>Embryophyta</taxon>
        <taxon>Tracheophyta</taxon>
        <taxon>Spermatophyta</taxon>
        <taxon>Magnoliopsida</taxon>
        <taxon>eudicotyledons</taxon>
        <taxon>Gunneridae</taxon>
        <taxon>Pentapetalae</taxon>
        <taxon>rosids</taxon>
        <taxon>fabids</taxon>
        <taxon>Fabales</taxon>
        <taxon>Fabaceae</taxon>
        <taxon>Papilionoideae</taxon>
        <taxon>50 kb inversion clade</taxon>
        <taxon>NPAAA clade</taxon>
        <taxon>Hologalegina</taxon>
        <taxon>IRL clade</taxon>
        <taxon>Trifolieae</taxon>
        <taxon>Trifolium</taxon>
    </lineage>
</organism>
<reference evidence="1" key="1">
    <citation type="submission" date="2023-10" db="EMBL/GenBank/DDBJ databases">
        <authorList>
            <person name="Rodriguez Cubillos JULIANA M."/>
            <person name="De Vega J."/>
        </authorList>
    </citation>
    <scope>NUCLEOTIDE SEQUENCE</scope>
</reference>
<proteinExistence type="predicted"/>
<dbReference type="EMBL" id="CASHSV030000002">
    <property type="protein sequence ID" value="CAJ2635773.1"/>
    <property type="molecule type" value="Genomic_DNA"/>
</dbReference>